<evidence type="ECO:0000256" key="2">
    <source>
        <dbReference type="ARBA" id="ARBA00023180"/>
    </source>
</evidence>
<dbReference type="Pfam" id="PF01826">
    <property type="entry name" value="TIL"/>
    <property type="match status" value="6"/>
</dbReference>
<keyword evidence="1" id="KW-1015">Disulfide bond</keyword>
<evidence type="ECO:0000313" key="4">
    <source>
        <dbReference type="Proteomes" id="UP000504617"/>
    </source>
</evidence>
<dbReference type="KEGG" id="tsr:106543923"/>
<keyword evidence="4" id="KW-1185">Reference proteome</keyword>
<feature type="domain" description="VWFD" evidence="3">
    <location>
        <begin position="2527"/>
        <end position="2705"/>
    </location>
</feature>
<dbReference type="PANTHER" id="PTHR11339:SF413">
    <property type="entry name" value="TECTORIN ALPHA"/>
    <property type="match status" value="1"/>
</dbReference>
<dbReference type="GO" id="GO:0031012">
    <property type="term" value="C:extracellular matrix"/>
    <property type="evidence" value="ECO:0007669"/>
    <property type="project" value="TreeGrafter"/>
</dbReference>
<feature type="domain" description="VWFD" evidence="3">
    <location>
        <begin position="713"/>
        <end position="893"/>
    </location>
</feature>
<feature type="domain" description="VWFD" evidence="3">
    <location>
        <begin position="328"/>
        <end position="508"/>
    </location>
</feature>
<evidence type="ECO:0000259" key="3">
    <source>
        <dbReference type="PROSITE" id="PS51233"/>
    </source>
</evidence>
<evidence type="ECO:0000313" key="5">
    <source>
        <dbReference type="RefSeq" id="XP_013915502.1"/>
    </source>
</evidence>
<evidence type="ECO:0000256" key="1">
    <source>
        <dbReference type="ARBA" id="ARBA00023157"/>
    </source>
</evidence>
<feature type="domain" description="VWFD" evidence="3">
    <location>
        <begin position="1290"/>
        <end position="1469"/>
    </location>
</feature>
<proteinExistence type="predicted"/>
<dbReference type="InterPro" id="IPR002919">
    <property type="entry name" value="TIL_dom"/>
</dbReference>
<dbReference type="SMART" id="SM00832">
    <property type="entry name" value="C8"/>
    <property type="match status" value="7"/>
</dbReference>
<dbReference type="PANTHER" id="PTHR11339">
    <property type="entry name" value="EXTRACELLULAR MATRIX GLYCOPROTEIN RELATED"/>
    <property type="match status" value="1"/>
</dbReference>
<dbReference type="PROSITE" id="PS51233">
    <property type="entry name" value="VWFD"/>
    <property type="match status" value="8"/>
</dbReference>
<dbReference type="FunFam" id="2.10.25.10:FF:000055">
    <property type="entry name" value="alpha-tectorin isoform X1"/>
    <property type="match status" value="4"/>
</dbReference>
<dbReference type="Pfam" id="PF12714">
    <property type="entry name" value="TILa"/>
    <property type="match status" value="4"/>
</dbReference>
<gene>
    <name evidence="5" type="primary">LOC106543923</name>
</gene>
<sequence length="2705" mass="299381">MTSEVFVQVKAHQIRLQRDFWGNIKVNGATVNLPVNLNQGETVIFQHGAYVILKTTFNLVVSYDLMQNLFVVLPPQYMGQTCGLCGNFNRVAHDDFAMPNGSLAMDVFQFAASWNSESSCKDVSPPGSYSECLEKEQLLQAKYKCWIIQNPQGPFASCHSQVTPGPYMRDCILDLCISALEHSVLCHSIQNYAAACQRQNVNISAWRNESFCYFQCSEHSHYKLCKNSVDKECSASWLQDIQGIACSEGCVCDDGYYQSVDKCVQLEQCGCTHDGRYYKIGEHIWLPGCAKKCRCDPRGNFRCFPARCKMDQQCTLKGGQYGCHSFLTTCVITGDPHYFTFDGALVHFQGICDYEVSHTCNSTLDFSFRVVIQNRHFQNPRVSFAYRVEIWFQMHQSSFHVFLERGKAVHVNGQRTQLPANVGSIARILRVRNMLTVRTKANVEIQFNGASSVFIRVGPEYQNQLCGMCGNFNGDASDDKLLPSGDKALSDAQFGNAWISNTSSVRCKNDTKDLIPCPNQHKYRQMCAILINSSGPFSECHWLNNPDLYYESCVYDLCQYGLGNRMFCMAIEAYDEMCTITGVKVMDWRQATGCSITCPVNKYYDFCGPACPATCANLQAPALCKKPCVPGCVCREGYVLNAGICVPLKLCGCTLNGRYYQLGERVILGDACNQRCICVQAAHPMECQELACKAQEMCKVVGDVRGCYPMTFGLMQLYGPSNYVTFDGVPFSFQGACKYTLVSYCGPPGKLPSFNIQVLNMHKDSVLVSWIKQLELEIYGEKIIVAKGQHGLIKVNGLLMNLPITLAMGKLYAYSTTAFLTIETDTGLSVSYDWSHHVSVSVPEIYSGSLCGLGGDFNQNRHNDFRTPRGLVVQDPETFGNSWKDSGSPFHCAAVGPLPNCSETELAQYRSLDYCGLIRDTNGPFQDCHDPMEAQSYTEHCVKILCATRGSHKILCEVLSTYAQRCQANHIKIQPWGKITGCASHRVGDLLWLSDCTKRCSCENSSAFHCVPASCNPGQQCAVQDGKLGCKNQLTTCTISGDPHYFTFDGAVAHFQGSCAYEISKTPNSSLDFSFRVVATNKNFRNPRVSFIYRVDIWLSFKQFSSHVVLERGKAVKIQIAQPTAIMNSASHPARVFVLGPHLCISATPCALKDASVMQDTYGVGTSAFELTCPENSRYVFCGSPCPASCTQPTGPPNCFQNTCVEGCQCEAGFVLSGTDCVPWERCGCTYNGRYYLKGETFFLEGENCKKKYRCDGAISAIEADGSFCGLEQFCGAQKGVYGCHTLADGTCQISGFLHYTTFDGQPYSFQGTSMYVLVELCPMSKILPSFRVEVKNEKTPNRLSPEISMVLVLVDTTQIYLQRGHHGRALINGVAVRLPVHLKTQKIAIYQHGFYVVLTTDFGLTMSYDLAHSLFVTLSPKYQGQVCGMCGNFKRANDGDSNVQISSVAKHPLNLASFWSSSAITGSFVPPKFVKEHLIQSKSLCWIIQNADGPFASCHSLVDPEPYFTNCILDLNASAGDPKVLCLSIQTYVAACQRANVTLRCTNDTGALAPCTNHLELEQKCAILTDQSGPFSECHWHEKPDPYYNSCIFDLCQYGQGHDMLCAAIETYEEMCQSLGVQVLSWREELGCAITCPPNAYYDFCGTACPLTCANYTALIECPITCVAGCTCLEGHVLNEGACIPLGQCGCRHNGRDYQLGEEMVLPDTCSKRCSCKQPGRPLECQELTCGPREICKTVGGIWDCYPVSYGTVWVFGYFHIITFSGAALSYQGPCTYILTQYCGPPGKLPAFTIRIVNGHRYSIAASWTRQLTLDVYGEHIVVKEGQEGKVQVNGLWMNLPVILASGKLHAYYSGSSVIIQTEFGLSISYGWSSYVSVSVPETYSGFLCGLGGDFIENHHQDFRTPNGSIVHNRSIFGSNWKEMDSPSFCAVVDVSAICNETQLALFRSQNYCGVISDRDGPFKECGNLTGFQNHIENCVMDLCAHQGARKTLCEALQSYAWQCQVRGINIQPWREMTECELTCPPNSYYELCGSPCPASCTQPAGPPSCFQSTCVEGCQCEAGFVLSGIDCVPWEQCGCSYNERYYLKGETFFLEAESCRKRYHCDGAISVMEADGSFCSPEQFCGTRKGVFGCHNLPDGICRVSKFLHYTTFDGQQYNFQGNSMYVLVELCPLSKTSLSFKVEVKNEKQPNSPLSVLSKVIVSVNDTQIYLQREDRGTVKIDGVIANLPVQIQALGITMYQHGFYTVLKTEFGLIVNYDPGHNLFVMLSPEYRGLTCGLCGNFNELMEDDFRMRNGSATEDILDFVLNWTSETNLADTGESVAFIPVLERGEDLARFKSLCWIIQDPDGPFASCHPQADPLSFFTGCIFDLHASSGDQSTLCHSVQIYVAVCQRANVTISPWRRGDFCGLDCQTNSHYEVCGVPCQDVCSHVWVKLHCLPTCSEGCFCDHGHSHSGDSCIPEQQCGCIYNGLNYKIGDRVWLPGCHEQCSCYGPSDFRCVAASCNPGQICTVKDGKVGCHSRWGTCTVTGDPHYVTFDGSVAHFQGTCAYEISKLCNTSSPFFYRVVAQNQHRGNARVSFVARVEIMLKSGALSFHIVLRSGRIVEVNQEIVELPYTLELTGFISKIKNMVIVKLAANVEIHYNGQHTLFIKVGREYQQKLCGMCGNFNGIPEDDKVLPDGSRAQNDLHFGNAWKTETSPAG</sequence>
<name>A0A6I9XNH6_9SAUR</name>
<feature type="domain" description="VWFD" evidence="3">
    <location>
        <begin position="2142"/>
        <end position="2320"/>
    </location>
</feature>
<dbReference type="SUPFAM" id="SSF57567">
    <property type="entry name" value="Serine protease inhibitors"/>
    <property type="match status" value="6"/>
</dbReference>
<protein>
    <submittedName>
        <fullName evidence="5">IgGFc-binding protein-like</fullName>
    </submittedName>
</protein>
<dbReference type="RefSeq" id="XP_013915502.1">
    <property type="nucleotide sequence ID" value="XM_014060027.1"/>
</dbReference>
<dbReference type="Pfam" id="PF00094">
    <property type="entry name" value="VWD"/>
    <property type="match status" value="8"/>
</dbReference>
<dbReference type="InterPro" id="IPR050780">
    <property type="entry name" value="Mucin_vWF_Thrombospondin_sf"/>
</dbReference>
<organism evidence="4 5">
    <name type="scientific">Thamnophis sirtalis</name>
    <dbReference type="NCBI Taxonomy" id="35019"/>
    <lineage>
        <taxon>Eukaryota</taxon>
        <taxon>Metazoa</taxon>
        <taxon>Chordata</taxon>
        <taxon>Craniata</taxon>
        <taxon>Vertebrata</taxon>
        <taxon>Euteleostomi</taxon>
        <taxon>Lepidosauria</taxon>
        <taxon>Squamata</taxon>
        <taxon>Bifurcata</taxon>
        <taxon>Unidentata</taxon>
        <taxon>Episquamata</taxon>
        <taxon>Toxicofera</taxon>
        <taxon>Serpentes</taxon>
        <taxon>Colubroidea</taxon>
        <taxon>Colubridae</taxon>
        <taxon>Natricinae</taxon>
        <taxon>Thamnophis</taxon>
    </lineage>
</organism>
<dbReference type="InterPro" id="IPR014853">
    <property type="entry name" value="VWF/SSPO/ZAN-like_Cys-rich_dom"/>
</dbReference>
<feature type="domain" description="VWFD" evidence="3">
    <location>
        <begin position="1"/>
        <end position="121"/>
    </location>
</feature>
<dbReference type="InterPro" id="IPR036084">
    <property type="entry name" value="Ser_inhib-like_sf"/>
</dbReference>
<dbReference type="GeneID" id="106543923"/>
<dbReference type="Gene3D" id="2.10.25.10">
    <property type="entry name" value="Laminin"/>
    <property type="match status" value="6"/>
</dbReference>
<feature type="domain" description="VWFD" evidence="3">
    <location>
        <begin position="1752"/>
        <end position="1932"/>
    </location>
</feature>
<dbReference type="InterPro" id="IPR001846">
    <property type="entry name" value="VWF_type-D"/>
</dbReference>
<keyword evidence="2" id="KW-0325">Glycoprotein</keyword>
<accession>A0A6I9XNH6</accession>
<dbReference type="SMART" id="SM00216">
    <property type="entry name" value="VWD"/>
    <property type="match status" value="6"/>
</dbReference>
<dbReference type="CDD" id="cd19941">
    <property type="entry name" value="TIL"/>
    <property type="match status" value="6"/>
</dbReference>
<dbReference type="Proteomes" id="UP000504617">
    <property type="component" value="Unplaced"/>
</dbReference>
<dbReference type="Pfam" id="PF08742">
    <property type="entry name" value="C8"/>
    <property type="match status" value="7"/>
</dbReference>
<dbReference type="OrthoDB" id="5945029at2759"/>
<dbReference type="GO" id="GO:0005615">
    <property type="term" value="C:extracellular space"/>
    <property type="evidence" value="ECO:0007669"/>
    <property type="project" value="TreeGrafter"/>
</dbReference>
<feature type="domain" description="VWFD" evidence="3">
    <location>
        <begin position="1035"/>
        <end position="1228"/>
    </location>
</feature>
<reference evidence="5" key="1">
    <citation type="submission" date="2025-08" db="UniProtKB">
        <authorList>
            <consortium name="RefSeq"/>
        </authorList>
    </citation>
    <scope>IDENTIFICATION</scope>
</reference>
<dbReference type="InterPro" id="IPR025615">
    <property type="entry name" value="TILa_dom"/>
</dbReference>